<dbReference type="Pfam" id="PF04463">
    <property type="entry name" value="2-thiour_desulf"/>
    <property type="match status" value="1"/>
</dbReference>
<accession>A0A450UYM9</accession>
<evidence type="ECO:0000313" key="1">
    <source>
        <dbReference type="EMBL" id="VFJ89644.1"/>
    </source>
</evidence>
<evidence type="ECO:0000313" key="3">
    <source>
        <dbReference type="EMBL" id="VFJ97621.1"/>
    </source>
</evidence>
<gene>
    <name evidence="1" type="ORF">BECKH772A_GA0070896_1001623</name>
    <name evidence="2" type="ORF">BECKH772B_GA0070898_100964</name>
    <name evidence="3" type="ORF">BECKH772C_GA0070978_1001422</name>
</gene>
<proteinExistence type="predicted"/>
<evidence type="ECO:0000313" key="2">
    <source>
        <dbReference type="EMBL" id="VFJ96690.1"/>
    </source>
</evidence>
<dbReference type="InterPro" id="IPR007553">
    <property type="entry name" value="2-thiour_desulf"/>
</dbReference>
<dbReference type="EMBL" id="CAADFG010000016">
    <property type="protein sequence ID" value="VFJ89644.1"/>
    <property type="molecule type" value="Genomic_DNA"/>
</dbReference>
<reference evidence="3" key="1">
    <citation type="submission" date="2019-02" db="EMBL/GenBank/DDBJ databases">
        <authorList>
            <person name="Gruber-Vodicka R. H."/>
            <person name="Seah K. B. B."/>
        </authorList>
    </citation>
    <scope>NUCLEOTIDE SEQUENCE</scope>
    <source>
        <strain evidence="3">BECK_SA2B12</strain>
        <strain evidence="1">BECK_SA2B15</strain>
        <strain evidence="2">BECK_SA2B20</strain>
    </source>
</reference>
<sequence length="152" mass="16119">MKIISACLAGIKCRYDGEAAPCRKVIELVEQGEAIPVCPEQLGGLPTPRAPAEKRDDGVFTKEGKDVTYQFETGAKEALKIAKLAGCGQAILKARSPSCGSGAIYDGTFSGRVIEGDGVFAGMAKENGIEVVTEDEFGFTDTSGEPFRRTRP</sequence>
<dbReference type="PANTHER" id="PTHR30087:SF1">
    <property type="entry name" value="HYPOTHETICAL CYTOSOLIC PROTEIN"/>
    <property type="match status" value="1"/>
</dbReference>
<organism evidence="3">
    <name type="scientific">Candidatus Kentrum eta</name>
    <dbReference type="NCBI Taxonomy" id="2126337"/>
    <lineage>
        <taxon>Bacteria</taxon>
        <taxon>Pseudomonadati</taxon>
        <taxon>Pseudomonadota</taxon>
        <taxon>Gammaproteobacteria</taxon>
        <taxon>Candidatus Kentrum</taxon>
    </lineage>
</organism>
<name>A0A450UYM9_9GAMM</name>
<dbReference type="AlphaFoldDB" id="A0A450UYM9"/>
<protein>
    <submittedName>
        <fullName evidence="3">Uncharacterized conserved protein YbbK, DUF523 family</fullName>
    </submittedName>
</protein>
<dbReference type="PANTHER" id="PTHR30087">
    <property type="entry name" value="INNER MEMBRANE PROTEIN"/>
    <property type="match status" value="1"/>
</dbReference>
<dbReference type="EMBL" id="CAADFJ010000014">
    <property type="protein sequence ID" value="VFJ97621.1"/>
    <property type="molecule type" value="Genomic_DNA"/>
</dbReference>
<dbReference type="EMBL" id="CAADFI010000096">
    <property type="protein sequence ID" value="VFJ96690.1"/>
    <property type="molecule type" value="Genomic_DNA"/>
</dbReference>